<dbReference type="GO" id="GO:0022857">
    <property type="term" value="F:transmembrane transporter activity"/>
    <property type="evidence" value="ECO:0007669"/>
    <property type="project" value="InterPro"/>
</dbReference>
<feature type="transmembrane region" description="Helical" evidence="6">
    <location>
        <begin position="7"/>
        <end position="25"/>
    </location>
</feature>
<feature type="transmembrane region" description="Helical" evidence="6">
    <location>
        <begin position="457"/>
        <end position="478"/>
    </location>
</feature>
<dbReference type="InterPro" id="IPR002293">
    <property type="entry name" value="AA/rel_permease1"/>
</dbReference>
<dbReference type="Proteomes" id="UP000184404">
    <property type="component" value="Unassembled WGS sequence"/>
</dbReference>
<evidence type="ECO:0000256" key="4">
    <source>
        <dbReference type="ARBA" id="ARBA00022989"/>
    </source>
</evidence>
<gene>
    <name evidence="7" type="ORF">SAMN02745190_02360</name>
</gene>
<dbReference type="PANTHER" id="PTHR42770:SF7">
    <property type="entry name" value="MEMBRANE PROTEIN"/>
    <property type="match status" value="1"/>
</dbReference>
<dbReference type="OrthoDB" id="9762947at2"/>
<dbReference type="PANTHER" id="PTHR42770">
    <property type="entry name" value="AMINO ACID TRANSPORTER-RELATED"/>
    <property type="match status" value="1"/>
</dbReference>
<protein>
    <submittedName>
        <fullName evidence="7">Basic amino acid/polyamine antiporter, APA family</fullName>
    </submittedName>
</protein>
<name>A0A1M5ALH4_9FIRM</name>
<dbReference type="Pfam" id="PF13520">
    <property type="entry name" value="AA_permease_2"/>
    <property type="match status" value="1"/>
</dbReference>
<proteinExistence type="predicted"/>
<keyword evidence="5 6" id="KW-0472">Membrane</keyword>
<evidence type="ECO:0000256" key="6">
    <source>
        <dbReference type="SAM" id="Phobius"/>
    </source>
</evidence>
<keyword evidence="3 6" id="KW-0812">Transmembrane</keyword>
<dbReference type="STRING" id="1123243.SAMN02745190_02360"/>
<evidence type="ECO:0000313" key="7">
    <source>
        <dbReference type="EMBL" id="SHF31128.1"/>
    </source>
</evidence>
<reference evidence="7 8" key="1">
    <citation type="submission" date="2016-11" db="EMBL/GenBank/DDBJ databases">
        <authorList>
            <person name="Jaros S."/>
            <person name="Januszkiewicz K."/>
            <person name="Wedrychowicz H."/>
        </authorList>
    </citation>
    <scope>NUCLEOTIDE SEQUENCE [LARGE SCALE GENOMIC DNA]</scope>
    <source>
        <strain evidence="7 8">DSM 10502</strain>
    </source>
</reference>
<feature type="transmembrane region" description="Helical" evidence="6">
    <location>
        <begin position="219"/>
        <end position="241"/>
    </location>
</feature>
<dbReference type="Gene3D" id="1.20.1740.10">
    <property type="entry name" value="Amino acid/polyamine transporter I"/>
    <property type="match status" value="1"/>
</dbReference>
<dbReference type="RefSeq" id="WP_072936458.1">
    <property type="nucleotide sequence ID" value="NZ_FQUG01000013.1"/>
</dbReference>
<dbReference type="AlphaFoldDB" id="A0A1M5ALH4"/>
<dbReference type="EMBL" id="FQUG01000013">
    <property type="protein sequence ID" value="SHF31128.1"/>
    <property type="molecule type" value="Genomic_DNA"/>
</dbReference>
<keyword evidence="4 6" id="KW-1133">Transmembrane helix</keyword>
<feature type="transmembrane region" description="Helical" evidence="6">
    <location>
        <begin position="71"/>
        <end position="98"/>
    </location>
</feature>
<evidence type="ECO:0000313" key="8">
    <source>
        <dbReference type="Proteomes" id="UP000184404"/>
    </source>
</evidence>
<accession>A0A1M5ALH4</accession>
<feature type="transmembrane region" description="Helical" evidence="6">
    <location>
        <begin position="318"/>
        <end position="336"/>
    </location>
</feature>
<evidence type="ECO:0000256" key="1">
    <source>
        <dbReference type="ARBA" id="ARBA00004651"/>
    </source>
</evidence>
<dbReference type="InterPro" id="IPR050367">
    <property type="entry name" value="APC_superfamily"/>
</dbReference>
<dbReference type="GO" id="GO:0005886">
    <property type="term" value="C:plasma membrane"/>
    <property type="evidence" value="ECO:0007669"/>
    <property type="project" value="UniProtKB-SubCell"/>
</dbReference>
<feature type="transmembrane region" description="Helical" evidence="6">
    <location>
        <begin position="261"/>
        <end position="280"/>
    </location>
</feature>
<feature type="transmembrane region" description="Helical" evidence="6">
    <location>
        <begin position="342"/>
        <end position="364"/>
    </location>
</feature>
<evidence type="ECO:0000256" key="5">
    <source>
        <dbReference type="ARBA" id="ARBA00023136"/>
    </source>
</evidence>
<feature type="transmembrane region" description="Helical" evidence="6">
    <location>
        <begin position="118"/>
        <end position="134"/>
    </location>
</feature>
<feature type="transmembrane region" description="Helical" evidence="6">
    <location>
        <begin position="31"/>
        <end position="50"/>
    </location>
</feature>
<dbReference type="PIRSF" id="PIRSF006060">
    <property type="entry name" value="AA_transporter"/>
    <property type="match status" value="1"/>
</dbReference>
<organism evidence="7 8">
    <name type="scientific">Schwartzia succinivorans DSM 10502</name>
    <dbReference type="NCBI Taxonomy" id="1123243"/>
    <lineage>
        <taxon>Bacteria</taxon>
        <taxon>Bacillati</taxon>
        <taxon>Bacillota</taxon>
        <taxon>Negativicutes</taxon>
        <taxon>Selenomonadales</taxon>
        <taxon>Selenomonadaceae</taxon>
        <taxon>Schwartzia</taxon>
    </lineage>
</organism>
<keyword evidence="8" id="KW-1185">Reference proteome</keyword>
<feature type="transmembrane region" description="Helical" evidence="6">
    <location>
        <begin position="376"/>
        <end position="397"/>
    </location>
</feature>
<feature type="transmembrane region" description="Helical" evidence="6">
    <location>
        <begin position="185"/>
        <end position="207"/>
    </location>
</feature>
<feature type="transmembrane region" description="Helical" evidence="6">
    <location>
        <begin position="403"/>
        <end position="421"/>
    </location>
</feature>
<evidence type="ECO:0000256" key="2">
    <source>
        <dbReference type="ARBA" id="ARBA00022475"/>
    </source>
</evidence>
<evidence type="ECO:0000256" key="3">
    <source>
        <dbReference type="ARBA" id="ARBA00022692"/>
    </source>
</evidence>
<sequence>MQEAVTITVGTVIGVGLFTIGSQIVGNMGSMVVLATFVAMLISIYPAWLYGEMGAALPFAGGTYKYAQLGLSHSAGVLAGWNFIASLVAVTSGEALAFAFYFKTLFRAMGIELPLDDAVLAMIPIAVFIGTNIYGTKFTGRLQNAFIYFFWSIAFIWALTMLPNIQMPHYVVLPAGLSDMSSWSFIGMVALIWWCFAGFETCCALGEEIRFPEINIPRALKLAPFIVFIVNAIFQWFLVGITPADSLPALASADAPYAEAMEAAGILGLPLVMLALGISVGGDFSTLNSSIAVPPRYLYAMAREGSMPKIFSKLHPKYGTPWVAILFLGVLSLILVKYPITFVASVSLFADLFYYIIGIAAAWGLRHRLPDLKRPFKAPMVEIGVPVSIIIYFIMMTQLDQDAIVSGIIWCVAGIVVYWFCRRQNRGIEEVRLETLIVDTPEPTAEEKLAMDKDYRFWKRVTATFFILSLLIYAVPVFF</sequence>
<feature type="transmembrane region" description="Helical" evidence="6">
    <location>
        <begin position="146"/>
        <end position="165"/>
    </location>
</feature>
<comment type="subcellular location">
    <subcellularLocation>
        <location evidence="1">Cell membrane</location>
        <topology evidence="1">Multi-pass membrane protein</topology>
    </subcellularLocation>
</comment>
<keyword evidence="2" id="KW-1003">Cell membrane</keyword>